<accession>A0A835LRJ2</accession>
<dbReference type="EMBL" id="JADFTS010000006">
    <property type="protein sequence ID" value="KAF9602242.1"/>
    <property type="molecule type" value="Genomic_DNA"/>
</dbReference>
<keyword evidence="2 4" id="KW-0221">Differentiation</keyword>
<proteinExistence type="inferred from homology"/>
<dbReference type="InterPro" id="IPR012474">
    <property type="entry name" value="Frigida"/>
</dbReference>
<keyword evidence="4" id="KW-0217">Developmental protein</keyword>
<name>A0A835LRJ2_9MAGN</name>
<dbReference type="OrthoDB" id="776053at2759"/>
<reference evidence="6 7" key="1">
    <citation type="submission" date="2020-10" db="EMBL/GenBank/DDBJ databases">
        <title>The Coptis chinensis genome and diversification of protoberbering-type alkaloids.</title>
        <authorList>
            <person name="Wang B."/>
            <person name="Shu S."/>
            <person name="Song C."/>
            <person name="Liu Y."/>
        </authorList>
    </citation>
    <scope>NUCLEOTIDE SEQUENCE [LARGE SCALE GENOMIC DNA]</scope>
    <source>
        <strain evidence="6">HL-2020</strain>
        <tissue evidence="6">Leaf</tissue>
    </source>
</reference>
<sequence length="512" mass="55758">MIRSLRFLPQRVLLSADLANGGSAEDKTCKETSSPTIDSLCQTMGSRGFRKYIRTHMSDIKKLREEARKALKCIGRFYLQGSKAFTEHSLINSNRLPALFIQEGGVSNSSNTEAQGLLLFLASFGIPSGFGNEDLIESFHLGYAKEVSCALRRSPFLMERIPDKVKTLLKAYPFICVSIDTLAFDMAFRLCLTSLSFVADIIRGLVKKGMCMVAVDAAYSFGVDEMFPAETILTPYLQESQETWERERKDLRGSPGALREVYQKHLAALKAVRKSLEDYKIDPVKLVGWSNVKIAEMEKDISDLQKAIAEKVKRKVEGFDSSTILKPKEVKRPRTSDTVLPQMPSKLMPSQEQGSFGHDRKTLNDGGSSGQLNGHLGVSPVTTSLSSTPGAETLHINIPGSVGGASGGAVGSIPTGNGNVHHSGPLSWNTNVSGPVHLTRHDDRLYGWHEDGTLNDHSMGHNFTSFRTFPGSGFLGSASAMDQGFSGLPSTSIGSGNSNSKADLYHFADTVL</sequence>
<evidence type="ECO:0000256" key="2">
    <source>
        <dbReference type="ARBA" id="ARBA00022782"/>
    </source>
</evidence>
<protein>
    <recommendedName>
        <fullName evidence="4">FRIGIDA-like protein</fullName>
    </recommendedName>
</protein>
<organism evidence="6 7">
    <name type="scientific">Coptis chinensis</name>
    <dbReference type="NCBI Taxonomy" id="261450"/>
    <lineage>
        <taxon>Eukaryota</taxon>
        <taxon>Viridiplantae</taxon>
        <taxon>Streptophyta</taxon>
        <taxon>Embryophyta</taxon>
        <taxon>Tracheophyta</taxon>
        <taxon>Spermatophyta</taxon>
        <taxon>Magnoliopsida</taxon>
        <taxon>Ranunculales</taxon>
        <taxon>Ranunculaceae</taxon>
        <taxon>Coptidoideae</taxon>
        <taxon>Coptis</taxon>
    </lineage>
</organism>
<dbReference type="Pfam" id="PF07899">
    <property type="entry name" value="Frigida"/>
    <property type="match status" value="3"/>
</dbReference>
<dbReference type="GO" id="GO:0009908">
    <property type="term" value="P:flower development"/>
    <property type="evidence" value="ECO:0007669"/>
    <property type="project" value="UniProtKB-KW"/>
</dbReference>
<evidence type="ECO:0000256" key="3">
    <source>
        <dbReference type="ARBA" id="ARBA00023089"/>
    </source>
</evidence>
<feature type="region of interest" description="Disordered" evidence="5">
    <location>
        <begin position="327"/>
        <end position="389"/>
    </location>
</feature>
<dbReference type="PANTHER" id="PTHR31791">
    <property type="entry name" value="FRIGIDA-LIKE PROTEIN 3-RELATED"/>
    <property type="match status" value="1"/>
</dbReference>
<evidence type="ECO:0000256" key="1">
    <source>
        <dbReference type="ARBA" id="ARBA00008956"/>
    </source>
</evidence>
<evidence type="ECO:0000256" key="5">
    <source>
        <dbReference type="SAM" id="MobiDB-lite"/>
    </source>
</evidence>
<comment type="similarity">
    <text evidence="1 4">Belongs to the Frigida family.</text>
</comment>
<comment type="caution">
    <text evidence="6">The sequence shown here is derived from an EMBL/GenBank/DDBJ whole genome shotgun (WGS) entry which is preliminary data.</text>
</comment>
<dbReference type="AlphaFoldDB" id="A0A835LRJ2"/>
<keyword evidence="7" id="KW-1185">Reference proteome</keyword>
<keyword evidence="3 4" id="KW-0287">Flowering</keyword>
<gene>
    <name evidence="6" type="ORF">IFM89_025952</name>
</gene>
<evidence type="ECO:0000313" key="6">
    <source>
        <dbReference type="EMBL" id="KAF9602242.1"/>
    </source>
</evidence>
<dbReference type="Proteomes" id="UP000631114">
    <property type="component" value="Unassembled WGS sequence"/>
</dbReference>
<evidence type="ECO:0000313" key="7">
    <source>
        <dbReference type="Proteomes" id="UP000631114"/>
    </source>
</evidence>
<dbReference type="PANTHER" id="PTHR31791:SF49">
    <property type="entry name" value="INACTIVE PROTEIN FRIGIDA"/>
    <property type="match status" value="1"/>
</dbReference>
<feature type="compositionally biased region" description="Low complexity" evidence="5">
    <location>
        <begin position="376"/>
        <end position="389"/>
    </location>
</feature>
<dbReference type="GO" id="GO:0030154">
    <property type="term" value="P:cell differentiation"/>
    <property type="evidence" value="ECO:0007669"/>
    <property type="project" value="UniProtKB-KW"/>
</dbReference>
<evidence type="ECO:0000256" key="4">
    <source>
        <dbReference type="RuleBase" id="RU364012"/>
    </source>
</evidence>